<proteinExistence type="predicted"/>
<name>A0ABT2H9G8_9MICO</name>
<gene>
    <name evidence="1" type="ORF">N1032_22870</name>
</gene>
<protein>
    <submittedName>
        <fullName evidence="1">Uncharacterized protein</fullName>
    </submittedName>
</protein>
<accession>A0ABT2H9G8</accession>
<dbReference type="RefSeq" id="WP_259542612.1">
    <property type="nucleotide sequence ID" value="NZ_JANLCJ010000064.1"/>
</dbReference>
<reference evidence="1" key="1">
    <citation type="submission" date="2022-08" db="EMBL/GenBank/DDBJ databases">
        <authorList>
            <person name="Deng Y."/>
            <person name="Han X.-F."/>
            <person name="Zhang Y.-Q."/>
        </authorList>
    </citation>
    <scope>NUCLEOTIDE SEQUENCE</scope>
    <source>
        <strain evidence="1">CPCC 203386</strain>
    </source>
</reference>
<sequence>MAIRIEKSVNKIAALVAAISTKSGAYKEGVSSALVSSVAHAIETGDYTLIEKLRDEVLAANPRDLKVIFQFLKDLTPFHVEPRNVGRIVSFDVLGRIAKGYLGLAQKDYKTVAAFETAKKEQKAKDEKRDAGRVTVFAQFIGTAKDDKGVSLPRGAVVRNESGEKEVFDYALNVFAWFDDVQYFRNASAGGAAGEKEFDFDATFVSKVGAMIKAFAGQTLTDEQKAIMDTIETFYNAASKRKTDADEKAKADKAAAALKAKEDKALAAMKDEAVKRLEKAGIKDASEDQISVVVDQIKQEKAVKKAA</sequence>
<organism evidence="1 2">
    <name type="scientific">Herbiconiux daphne</name>
    <dbReference type="NCBI Taxonomy" id="2970914"/>
    <lineage>
        <taxon>Bacteria</taxon>
        <taxon>Bacillati</taxon>
        <taxon>Actinomycetota</taxon>
        <taxon>Actinomycetes</taxon>
        <taxon>Micrococcales</taxon>
        <taxon>Microbacteriaceae</taxon>
        <taxon>Herbiconiux</taxon>
    </lineage>
</organism>
<keyword evidence="2" id="KW-1185">Reference proteome</keyword>
<dbReference type="Proteomes" id="UP001165586">
    <property type="component" value="Unassembled WGS sequence"/>
</dbReference>
<evidence type="ECO:0000313" key="2">
    <source>
        <dbReference type="Proteomes" id="UP001165586"/>
    </source>
</evidence>
<comment type="caution">
    <text evidence="1">The sequence shown here is derived from an EMBL/GenBank/DDBJ whole genome shotgun (WGS) entry which is preliminary data.</text>
</comment>
<dbReference type="EMBL" id="JANLCJ010000064">
    <property type="protein sequence ID" value="MCS5736574.1"/>
    <property type="molecule type" value="Genomic_DNA"/>
</dbReference>
<evidence type="ECO:0000313" key="1">
    <source>
        <dbReference type="EMBL" id="MCS5736574.1"/>
    </source>
</evidence>